<dbReference type="InterPro" id="IPR051345">
    <property type="entry name" value="Importin_beta-like_NTR"/>
</dbReference>
<dbReference type="STRING" id="983966.A0A1E4RW87"/>
<dbReference type="InterPro" id="IPR011989">
    <property type="entry name" value="ARM-like"/>
</dbReference>
<keyword evidence="3" id="KW-0813">Transport</keyword>
<dbReference type="PANTHER" id="PTHR12363:SF33">
    <property type="entry name" value="IMPORTIN-13"/>
    <property type="match status" value="1"/>
</dbReference>
<dbReference type="InterPro" id="IPR016024">
    <property type="entry name" value="ARM-type_fold"/>
</dbReference>
<dbReference type="OrthoDB" id="2016913at2759"/>
<evidence type="ECO:0000256" key="4">
    <source>
        <dbReference type="ARBA" id="ARBA00023242"/>
    </source>
</evidence>
<sequence length="1010" mass="116289">MEFPQDPTIDQLISLIEMMYTQHDTNEIKSIQSYLQTIQKSAKGYEVADALLLNEDVPLNSQFFGALTLTINIKLSLVNGEGLFEELARCIHSLLYRNIRYKMNNIFVVKKMFQNYSLAYRTFEPPAEWLNPLALFIAVLRSLDSQQLELDSSSPQNEAIPWLVQNQAINEIVLTFLSTYVEDFLKDNTNSEILIHKRVQNDIFPLWKHMMTTNLSNNVNTKASLKTLTTWFQYVSFVQVKTTLRYDLNDIWPVLIEVLQCTTDPEITTLCVELITEVFEDNPLMVNYQHRCQFDALFSSNWLLDKIAEYLNNQDFDSLNNLTSLIIAFLEIDSLQLASKLFTAEQSSKLQFLVNLTNFPSVPIMEEQISKQMLEFWSQLLDIFTDDLESLKQLSKQEWPEVETNSRRAFLSISQIYFNKIKLTPELLLHSDYHDNKREFESFRVDVGDLFDLLYTQLGLDLYKGLASTVGSFTTTVEEKEASYFLLASLSSNFSHANDELVHIIMDLFEQRFLDRITAQVNSLDSSKRDIYARYSIKFLGELGFFFKECESNNYLRQVIDYLFHGLKTYKMLNLTISKTIMEICDSCRLQLVDNINGFEPMLVEMITNNTVDPFTREKLVHSVCCVVQSLPSASNQEIYTTNIIGMIETTSTPLLMKAGSNGTLTDDELTYALSLLTCIHEVAKGLEIPDYLEEDNEEMFNQLRSFWMNYSGSIHTRINHLIQSFVLQADHLSRNSLLTERAIAIYKTGLVEDFGPFAMKYQDVISFATDLSTKCDLSKTLPHLLELCIALFNCGLKSKKVQYQEPISNEQITWVIRVFVQSHFDLIKEDPDLIQLTVTLFSALTNGKPSYLLYESKALQLIVEMALELLGYQEKFVIKSVAKFWNGFLAPRKVTEEQQIAWNKLIEVDIGPLLTFQVLRGMFETTRSNVDQYSSIVSLLIAKHPLKAQIWITDSLNKLHNEMLGEGKKGIENRDILSKKLAITRGSQRKCQELLKDTWKEVNGLDWIG</sequence>
<name>A0A1E4RW87_CYBJN</name>
<accession>A0A1E4RW87</accession>
<dbReference type="RefSeq" id="XP_020068384.1">
    <property type="nucleotide sequence ID" value="XM_020215840.1"/>
</dbReference>
<dbReference type="AlphaFoldDB" id="A0A1E4RW87"/>
<dbReference type="SUPFAM" id="SSF48371">
    <property type="entry name" value="ARM repeat"/>
    <property type="match status" value="1"/>
</dbReference>
<protein>
    <submittedName>
        <fullName evidence="5">Uncharacterized protein</fullName>
    </submittedName>
</protein>
<dbReference type="GO" id="GO:0005634">
    <property type="term" value="C:nucleus"/>
    <property type="evidence" value="ECO:0007669"/>
    <property type="project" value="UniProtKB-SubCell"/>
</dbReference>
<evidence type="ECO:0000256" key="2">
    <source>
        <dbReference type="ARBA" id="ARBA00007991"/>
    </source>
</evidence>
<dbReference type="EMBL" id="KV453942">
    <property type="protein sequence ID" value="ODV71345.1"/>
    <property type="molecule type" value="Genomic_DNA"/>
</dbReference>
<evidence type="ECO:0000256" key="1">
    <source>
        <dbReference type="ARBA" id="ARBA00004123"/>
    </source>
</evidence>
<gene>
    <name evidence="5" type="ORF">CYBJADRAFT_169559</name>
</gene>
<dbReference type="PANTHER" id="PTHR12363">
    <property type="entry name" value="TRANSPORTIN 3 AND IMPORTIN 13"/>
    <property type="match status" value="1"/>
</dbReference>
<dbReference type="GO" id="GO:0005737">
    <property type="term" value="C:cytoplasm"/>
    <property type="evidence" value="ECO:0007669"/>
    <property type="project" value="TreeGrafter"/>
</dbReference>
<dbReference type="Proteomes" id="UP000094389">
    <property type="component" value="Unassembled WGS sequence"/>
</dbReference>
<organism evidence="5 6">
    <name type="scientific">Cyberlindnera jadinii (strain ATCC 18201 / CBS 1600 / BCRC 20928 / JCM 3617 / NBRC 0987 / NRRL Y-1542)</name>
    <name type="common">Torula yeast</name>
    <name type="synonym">Candida utilis</name>
    <dbReference type="NCBI Taxonomy" id="983966"/>
    <lineage>
        <taxon>Eukaryota</taxon>
        <taxon>Fungi</taxon>
        <taxon>Dikarya</taxon>
        <taxon>Ascomycota</taxon>
        <taxon>Saccharomycotina</taxon>
        <taxon>Saccharomycetes</taxon>
        <taxon>Phaffomycetales</taxon>
        <taxon>Phaffomycetaceae</taxon>
        <taxon>Cyberlindnera</taxon>
    </lineage>
</organism>
<proteinExistence type="inferred from homology"/>
<dbReference type="GeneID" id="30990236"/>
<keyword evidence="4" id="KW-0539">Nucleus</keyword>
<dbReference type="Gene3D" id="1.25.10.10">
    <property type="entry name" value="Leucine-rich Repeat Variant"/>
    <property type="match status" value="1"/>
</dbReference>
<dbReference type="OMA" id="WMLQYMN"/>
<reference evidence="5 6" key="1">
    <citation type="journal article" date="2016" name="Proc. Natl. Acad. Sci. U.S.A.">
        <title>Comparative genomics of biotechnologically important yeasts.</title>
        <authorList>
            <person name="Riley R."/>
            <person name="Haridas S."/>
            <person name="Wolfe K.H."/>
            <person name="Lopes M.R."/>
            <person name="Hittinger C.T."/>
            <person name="Goeker M."/>
            <person name="Salamov A.A."/>
            <person name="Wisecaver J.H."/>
            <person name="Long T.M."/>
            <person name="Calvey C.H."/>
            <person name="Aerts A.L."/>
            <person name="Barry K.W."/>
            <person name="Choi C."/>
            <person name="Clum A."/>
            <person name="Coughlan A.Y."/>
            <person name="Deshpande S."/>
            <person name="Douglass A.P."/>
            <person name="Hanson S.J."/>
            <person name="Klenk H.-P."/>
            <person name="LaButti K.M."/>
            <person name="Lapidus A."/>
            <person name="Lindquist E.A."/>
            <person name="Lipzen A.M."/>
            <person name="Meier-Kolthoff J.P."/>
            <person name="Ohm R.A."/>
            <person name="Otillar R.P."/>
            <person name="Pangilinan J.L."/>
            <person name="Peng Y."/>
            <person name="Rokas A."/>
            <person name="Rosa C.A."/>
            <person name="Scheuner C."/>
            <person name="Sibirny A.A."/>
            <person name="Slot J.C."/>
            <person name="Stielow J.B."/>
            <person name="Sun H."/>
            <person name="Kurtzman C.P."/>
            <person name="Blackwell M."/>
            <person name="Grigoriev I.V."/>
            <person name="Jeffries T.W."/>
        </authorList>
    </citation>
    <scope>NUCLEOTIDE SEQUENCE [LARGE SCALE GENOMIC DNA]</scope>
    <source>
        <strain evidence="6">ATCC 18201 / CBS 1600 / BCRC 20928 / JCM 3617 / NBRC 0987 / NRRL Y-1542</strain>
    </source>
</reference>
<comment type="similarity">
    <text evidence="2">Belongs to the importin beta family.</text>
</comment>
<evidence type="ECO:0000313" key="5">
    <source>
        <dbReference type="EMBL" id="ODV71345.1"/>
    </source>
</evidence>
<dbReference type="GO" id="GO:0006606">
    <property type="term" value="P:protein import into nucleus"/>
    <property type="evidence" value="ECO:0007669"/>
    <property type="project" value="TreeGrafter"/>
</dbReference>
<evidence type="ECO:0000313" key="6">
    <source>
        <dbReference type="Proteomes" id="UP000094389"/>
    </source>
</evidence>
<comment type="subcellular location">
    <subcellularLocation>
        <location evidence="1">Nucleus</location>
    </subcellularLocation>
</comment>
<evidence type="ECO:0000256" key="3">
    <source>
        <dbReference type="ARBA" id="ARBA00022448"/>
    </source>
</evidence>
<keyword evidence="6" id="KW-1185">Reference proteome</keyword>